<proteinExistence type="predicted"/>
<dbReference type="InterPro" id="IPR027798">
    <property type="entry name" value="Ub_Mut7C"/>
</dbReference>
<dbReference type="EMBL" id="JAHYXK010000017">
    <property type="protein sequence ID" value="MBW7468687.1"/>
    <property type="molecule type" value="Genomic_DNA"/>
</dbReference>
<keyword evidence="4" id="KW-1185">Reference proteome</keyword>
<evidence type="ECO:0000313" key="3">
    <source>
        <dbReference type="EMBL" id="MBW7468687.1"/>
    </source>
</evidence>
<dbReference type="PANTHER" id="PTHR39081:SF1">
    <property type="entry name" value="MUT7-C RNASE DOMAIN-CONTAINING PROTEIN"/>
    <property type="match status" value="1"/>
</dbReference>
<protein>
    <submittedName>
        <fullName evidence="3">Mut7-C ubiquitin/RNAse domain-containing protein</fullName>
    </submittedName>
</protein>
<dbReference type="RefSeq" id="WP_219878556.1">
    <property type="nucleotide sequence ID" value="NZ_JAHYXK010000017.1"/>
</dbReference>
<dbReference type="Proteomes" id="UP000813018">
    <property type="component" value="Unassembled WGS sequence"/>
</dbReference>
<organism evidence="3 4">
    <name type="scientific">Pontibacter aydingkolensis</name>
    <dbReference type="NCBI Taxonomy" id="1911536"/>
    <lineage>
        <taxon>Bacteria</taxon>
        <taxon>Pseudomonadati</taxon>
        <taxon>Bacteroidota</taxon>
        <taxon>Cytophagia</taxon>
        <taxon>Cytophagales</taxon>
        <taxon>Hymenobacteraceae</taxon>
        <taxon>Pontibacter</taxon>
    </lineage>
</organism>
<sequence length="247" mass="28290">MTPVANFTFYGALQDFLKPAARGKPVVYTFSGKPAIKDAIEAIGIPHTEVAVILKHNSRATFLTPLQPNDELLVFPFDSQKSWPPGYMLASMPEKPYRFVLDVHLGTLAKALRMLGFDTLYNQKLLDAEISRISQSENRIVLTRDIGLLKQKIIEHGYWLRSQHTTTQLQEVISRYGLLQEIRPLIRCLVCNQLIMPVAKEAIAARLPPKTRLYFNEFYQCAPCNKVYWKGSHYEHMESVIRQIREG</sequence>
<dbReference type="PANTHER" id="PTHR39081">
    <property type="entry name" value="MUT7-C DOMAIN-CONTAINING PROTEIN"/>
    <property type="match status" value="1"/>
</dbReference>
<evidence type="ECO:0000259" key="2">
    <source>
        <dbReference type="Pfam" id="PF14451"/>
    </source>
</evidence>
<dbReference type="InterPro" id="IPR002782">
    <property type="entry name" value="Mut7-C_RNAse_dom"/>
</dbReference>
<reference evidence="3 4" key="1">
    <citation type="journal article" date="2016" name="Int. J. Syst. Evol. Microbiol.">
        <title>Pontibacter aydingkolensis sp. nov., isolated from soil of a salt lake.</title>
        <authorList>
            <person name="Osman G."/>
            <person name="Zhang T."/>
            <person name="Lou K."/>
            <person name="Gao Y."/>
            <person name="Chang W."/>
            <person name="Lin Q."/>
            <person name="Yang H.M."/>
            <person name="Huo X.D."/>
            <person name="Wang N."/>
        </authorList>
    </citation>
    <scope>NUCLEOTIDE SEQUENCE [LARGE SCALE GENOMIC DNA]</scope>
    <source>
        <strain evidence="3 4">KACC 19255</strain>
    </source>
</reference>
<comment type="caution">
    <text evidence="3">The sequence shown here is derived from an EMBL/GenBank/DDBJ whole genome shotgun (WGS) entry which is preliminary data.</text>
</comment>
<dbReference type="Pfam" id="PF01927">
    <property type="entry name" value="Mut7-C"/>
    <property type="match status" value="1"/>
</dbReference>
<gene>
    <name evidence="3" type="ORF">K0O23_16540</name>
</gene>
<name>A0ABS7CYU8_9BACT</name>
<evidence type="ECO:0000259" key="1">
    <source>
        <dbReference type="Pfam" id="PF01927"/>
    </source>
</evidence>
<feature type="domain" description="Mut7-C RNAse" evidence="1">
    <location>
        <begin position="98"/>
        <end position="240"/>
    </location>
</feature>
<feature type="domain" description="Ubiquitin Mut7-C" evidence="2">
    <location>
        <begin position="4"/>
        <end position="78"/>
    </location>
</feature>
<dbReference type="Pfam" id="PF14451">
    <property type="entry name" value="Ub-Mut7C"/>
    <property type="match status" value="1"/>
</dbReference>
<accession>A0ABS7CYU8</accession>
<evidence type="ECO:0000313" key="4">
    <source>
        <dbReference type="Proteomes" id="UP000813018"/>
    </source>
</evidence>